<evidence type="ECO:0000313" key="2">
    <source>
        <dbReference type="Proteomes" id="UP000249177"/>
    </source>
</evidence>
<gene>
    <name evidence="1" type="ORF">DOS84_07320</name>
</gene>
<sequence length="205" mass="22847">MHRILLYDFNTYKTTIKKNNNQKSSIMKNSILILGIALVSLSNVCKASNTINSQVGTYQALVSLSENDTITSNEKTAIVKPEVIMDSEIFNPETVIGFNAKTVNEIITENDKLIENTTSDEIEFIVFEDSMKDIIAQSDLIIENTVSNEAYPLSTENNIESEIAQLEMVIESSVSDEVSSLNLKEINKNTLLQNNLNKKAFVGMN</sequence>
<organism evidence="1 2">
    <name type="scientific">Flavobacterium aquariorum</name>
    <dbReference type="NCBI Taxonomy" id="2217670"/>
    <lineage>
        <taxon>Bacteria</taxon>
        <taxon>Pseudomonadati</taxon>
        <taxon>Bacteroidota</taxon>
        <taxon>Flavobacteriia</taxon>
        <taxon>Flavobacteriales</taxon>
        <taxon>Flavobacteriaceae</taxon>
        <taxon>Flavobacterium</taxon>
    </lineage>
</organism>
<dbReference type="AlphaFoldDB" id="A0A2W7TV22"/>
<protein>
    <submittedName>
        <fullName evidence="1">Uncharacterized protein</fullName>
    </submittedName>
</protein>
<reference evidence="1 2" key="1">
    <citation type="submission" date="2018-06" db="EMBL/GenBank/DDBJ databases">
        <title>Flavobacterium sp IMCC34762, genome.</title>
        <authorList>
            <person name="Joung Y."/>
            <person name="Cho J."/>
            <person name="Song J."/>
        </authorList>
    </citation>
    <scope>NUCLEOTIDE SEQUENCE [LARGE SCALE GENOMIC DNA]</scope>
    <source>
        <strain evidence="1 2">IMCC34762</strain>
    </source>
</reference>
<dbReference type="EMBL" id="QKXH01000003">
    <property type="protein sequence ID" value="PZX94423.1"/>
    <property type="molecule type" value="Genomic_DNA"/>
</dbReference>
<comment type="caution">
    <text evidence="1">The sequence shown here is derived from an EMBL/GenBank/DDBJ whole genome shotgun (WGS) entry which is preliminary data.</text>
</comment>
<proteinExistence type="predicted"/>
<dbReference type="Proteomes" id="UP000249177">
    <property type="component" value="Unassembled WGS sequence"/>
</dbReference>
<accession>A0A2W7TV22</accession>
<name>A0A2W7TV22_9FLAO</name>
<keyword evidence="2" id="KW-1185">Reference proteome</keyword>
<evidence type="ECO:0000313" key="1">
    <source>
        <dbReference type="EMBL" id="PZX94423.1"/>
    </source>
</evidence>